<dbReference type="GO" id="GO:0006310">
    <property type="term" value="P:DNA recombination"/>
    <property type="evidence" value="ECO:0007669"/>
    <property type="project" value="UniProtKB-KW"/>
</dbReference>
<keyword evidence="11" id="KW-0539">Nucleus</keyword>
<feature type="region of interest" description="Disordered" evidence="12">
    <location>
        <begin position="522"/>
        <end position="547"/>
    </location>
</feature>
<dbReference type="GO" id="GO:0042162">
    <property type="term" value="F:telomeric DNA binding"/>
    <property type="evidence" value="ECO:0007669"/>
    <property type="project" value="InterPro"/>
</dbReference>
<evidence type="ECO:0000256" key="8">
    <source>
        <dbReference type="ARBA" id="ARBA00023125"/>
    </source>
</evidence>
<evidence type="ECO:0000256" key="7">
    <source>
        <dbReference type="ARBA" id="ARBA00022840"/>
    </source>
</evidence>
<dbReference type="Pfam" id="PF02735">
    <property type="entry name" value="Ku"/>
    <property type="match status" value="1"/>
</dbReference>
<evidence type="ECO:0000256" key="12">
    <source>
        <dbReference type="SAM" id="MobiDB-lite"/>
    </source>
</evidence>
<keyword evidence="4" id="KW-0227">DNA damage</keyword>
<dbReference type="Proteomes" id="UP001152759">
    <property type="component" value="Chromosome 4"/>
</dbReference>
<dbReference type="SUPFAM" id="SSF53300">
    <property type="entry name" value="vWA-like"/>
    <property type="match status" value="1"/>
</dbReference>
<keyword evidence="10" id="KW-0234">DNA repair</keyword>
<dbReference type="InterPro" id="IPR016194">
    <property type="entry name" value="SPOC-like_C_dom_sf"/>
</dbReference>
<dbReference type="KEGG" id="btab:109031237"/>
<evidence type="ECO:0000256" key="1">
    <source>
        <dbReference type="ARBA" id="ARBA00004123"/>
    </source>
</evidence>
<dbReference type="SMART" id="SM00559">
    <property type="entry name" value="Ku78"/>
    <property type="match status" value="1"/>
</dbReference>
<evidence type="ECO:0000256" key="4">
    <source>
        <dbReference type="ARBA" id="ARBA00022763"/>
    </source>
</evidence>
<dbReference type="Pfam" id="PF03730">
    <property type="entry name" value="Ku_C"/>
    <property type="match status" value="1"/>
</dbReference>
<evidence type="ECO:0000313" key="14">
    <source>
        <dbReference type="EMBL" id="CAH0387811.1"/>
    </source>
</evidence>
<keyword evidence="6" id="KW-0347">Helicase</keyword>
<dbReference type="InterPro" id="IPR027388">
    <property type="entry name" value="Ku70_bridge/pillars_dom_sf"/>
</dbReference>
<dbReference type="GO" id="GO:0000723">
    <property type="term" value="P:telomere maintenance"/>
    <property type="evidence" value="ECO:0007669"/>
    <property type="project" value="InterPro"/>
</dbReference>
<dbReference type="GO" id="GO:0003678">
    <property type="term" value="F:DNA helicase activity"/>
    <property type="evidence" value="ECO:0007669"/>
    <property type="project" value="InterPro"/>
</dbReference>
<evidence type="ECO:0000313" key="15">
    <source>
        <dbReference type="Proteomes" id="UP001152759"/>
    </source>
</evidence>
<dbReference type="Gene3D" id="4.10.970.10">
    <property type="entry name" value="Ku70, bridge and pillars"/>
    <property type="match status" value="1"/>
</dbReference>
<dbReference type="GO" id="GO:0003690">
    <property type="term" value="F:double-stranded DNA binding"/>
    <property type="evidence" value="ECO:0007669"/>
    <property type="project" value="TreeGrafter"/>
</dbReference>
<keyword evidence="7" id="KW-0067">ATP-binding</keyword>
<dbReference type="NCBIfam" id="TIGR00578">
    <property type="entry name" value="ku70"/>
    <property type="match status" value="1"/>
</dbReference>
<keyword evidence="8" id="KW-0238">DNA-binding</keyword>
<feature type="compositionally biased region" description="Polar residues" evidence="12">
    <location>
        <begin position="528"/>
        <end position="540"/>
    </location>
</feature>
<comment type="subcellular location">
    <subcellularLocation>
        <location evidence="1">Nucleus</location>
    </subcellularLocation>
</comment>
<dbReference type="Pfam" id="PF03731">
    <property type="entry name" value="Ku_N"/>
    <property type="match status" value="1"/>
</dbReference>
<dbReference type="GO" id="GO:0043564">
    <property type="term" value="C:Ku70:Ku80 complex"/>
    <property type="evidence" value="ECO:0007669"/>
    <property type="project" value="InterPro"/>
</dbReference>
<dbReference type="Gene3D" id="3.40.50.410">
    <property type="entry name" value="von Willebrand factor, type A domain"/>
    <property type="match status" value="1"/>
</dbReference>
<keyword evidence="15" id="KW-1185">Reference proteome</keyword>
<dbReference type="Gene3D" id="1.10.1600.10">
    <property type="match status" value="1"/>
</dbReference>
<dbReference type="InterPro" id="IPR005161">
    <property type="entry name" value="Ku_N"/>
</dbReference>
<accession>A0A9P0AAT1</accession>
<reference evidence="14" key="1">
    <citation type="submission" date="2021-12" db="EMBL/GenBank/DDBJ databases">
        <authorList>
            <person name="King R."/>
        </authorList>
    </citation>
    <scope>NUCLEOTIDE SEQUENCE</scope>
</reference>
<dbReference type="PANTHER" id="PTHR12604">
    <property type="entry name" value="KU AUTOANTIGEN DNA HELICASE"/>
    <property type="match status" value="1"/>
</dbReference>
<proteinExistence type="inferred from homology"/>
<keyword evidence="5" id="KW-0378">Hydrolase</keyword>
<sequence length="547" mass="62227">MDNSLQWNITDSLDNGNVEDSNYVDWMYGRIGIVFLIECTPAMFMKAEDRSESFFQLSLTAVRELIRRKIRACSKDSIGVVFYGTVKQDKSTNPNAITTFLEVREPSPDSILKIDEVVNLSKAEFENRYGFSQDYSIGDGLWHCSSMLRSCGFKFRAKSIMLATCNDDPFSVSPNKQHQVRKRAEDLHKDNVDLQLLPFGQTFDITKFYEEILQMSSDHQVSIPKNIECQDDLLAQVLFSDCKPRTFGHMKFFLNKNVAFAVSAYKLYRKETLPTASKVDRMHNKPVKTVTTFHDADTDNLMFRSELAKQVTLADAKVQVSELELKEHKALTGKFGFQLLGFKPSSAVKFYHHSQSSLFIIPAEKMVKGSEVLFVTLRDCLLEQDKVAVCYLTTRRTASPKLVYLIPQKEQILNGLQVQSDGFHVVFLPFAEQFRKDIPLNDVPEVPPDLENVAERMVKKLKLTYSPTMFHNPKLETFWAGLEALALNQDEVVPIDDLSNPDPDSISQRLKGISEELKHFMNNALGPTKTSQKRPASASKQPVKKMK</sequence>
<evidence type="ECO:0000256" key="9">
    <source>
        <dbReference type="ARBA" id="ARBA00023172"/>
    </source>
</evidence>
<dbReference type="GO" id="GO:0005524">
    <property type="term" value="F:ATP binding"/>
    <property type="evidence" value="ECO:0007669"/>
    <property type="project" value="UniProtKB-KW"/>
</dbReference>
<evidence type="ECO:0000256" key="5">
    <source>
        <dbReference type="ARBA" id="ARBA00022801"/>
    </source>
</evidence>
<evidence type="ECO:0000256" key="10">
    <source>
        <dbReference type="ARBA" id="ARBA00023204"/>
    </source>
</evidence>
<organism evidence="14 15">
    <name type="scientific">Bemisia tabaci</name>
    <name type="common">Sweetpotato whitefly</name>
    <name type="synonym">Aleurodes tabaci</name>
    <dbReference type="NCBI Taxonomy" id="7038"/>
    <lineage>
        <taxon>Eukaryota</taxon>
        <taxon>Metazoa</taxon>
        <taxon>Ecdysozoa</taxon>
        <taxon>Arthropoda</taxon>
        <taxon>Hexapoda</taxon>
        <taxon>Insecta</taxon>
        <taxon>Pterygota</taxon>
        <taxon>Neoptera</taxon>
        <taxon>Paraneoptera</taxon>
        <taxon>Hemiptera</taxon>
        <taxon>Sternorrhyncha</taxon>
        <taxon>Aleyrodoidea</taxon>
        <taxon>Aleyrodidae</taxon>
        <taxon>Aleyrodinae</taxon>
        <taxon>Bemisia</taxon>
    </lineage>
</organism>
<dbReference type="CDD" id="cd00788">
    <property type="entry name" value="KU70"/>
    <property type="match status" value="1"/>
</dbReference>
<name>A0A9P0AAT1_BEMTA</name>
<dbReference type="InterPro" id="IPR036465">
    <property type="entry name" value="vWFA_dom_sf"/>
</dbReference>
<dbReference type="InterPro" id="IPR047087">
    <property type="entry name" value="KU70_core_dom"/>
</dbReference>
<dbReference type="InterPro" id="IPR006165">
    <property type="entry name" value="Ku70"/>
</dbReference>
<evidence type="ECO:0000256" key="2">
    <source>
        <dbReference type="ARBA" id="ARBA00005240"/>
    </source>
</evidence>
<dbReference type="GO" id="GO:0003684">
    <property type="term" value="F:damaged DNA binding"/>
    <property type="evidence" value="ECO:0007669"/>
    <property type="project" value="InterPro"/>
</dbReference>
<dbReference type="PIRSF" id="PIRSF003033">
    <property type="entry name" value="Ku70"/>
    <property type="match status" value="1"/>
</dbReference>
<gene>
    <name evidence="14" type="ORF">BEMITA_LOCUS6781</name>
</gene>
<dbReference type="AlphaFoldDB" id="A0A9P0AAT1"/>
<dbReference type="InterPro" id="IPR005160">
    <property type="entry name" value="Ku_C"/>
</dbReference>
<dbReference type="GO" id="GO:0006303">
    <property type="term" value="P:double-strand break repair via nonhomologous end joining"/>
    <property type="evidence" value="ECO:0007669"/>
    <property type="project" value="InterPro"/>
</dbReference>
<dbReference type="EMBL" id="OU963865">
    <property type="protein sequence ID" value="CAH0387811.1"/>
    <property type="molecule type" value="Genomic_DNA"/>
</dbReference>
<dbReference type="InterPro" id="IPR006164">
    <property type="entry name" value="DNA_bd_Ku70/Ku80"/>
</dbReference>
<comment type="similarity">
    <text evidence="2">Belongs to the ku70 family.</text>
</comment>
<evidence type="ECO:0000256" key="6">
    <source>
        <dbReference type="ARBA" id="ARBA00022806"/>
    </source>
</evidence>
<protein>
    <recommendedName>
        <fullName evidence="13">Ku domain-containing protein</fullName>
    </recommendedName>
</protein>
<dbReference type="Gene3D" id="2.40.290.10">
    <property type="match status" value="1"/>
</dbReference>
<evidence type="ECO:0000259" key="13">
    <source>
        <dbReference type="SMART" id="SM00559"/>
    </source>
</evidence>
<keyword evidence="3" id="KW-0547">Nucleotide-binding</keyword>
<dbReference type="GO" id="GO:0016787">
    <property type="term" value="F:hydrolase activity"/>
    <property type="evidence" value="ECO:0007669"/>
    <property type="project" value="UniProtKB-KW"/>
</dbReference>
<evidence type="ECO:0000256" key="3">
    <source>
        <dbReference type="ARBA" id="ARBA00022741"/>
    </source>
</evidence>
<dbReference type="PANTHER" id="PTHR12604:SF2">
    <property type="entry name" value="X-RAY REPAIR CROSS-COMPLEMENTING PROTEIN 6"/>
    <property type="match status" value="1"/>
</dbReference>
<dbReference type="SUPFAM" id="SSF100939">
    <property type="entry name" value="SPOC domain-like"/>
    <property type="match status" value="1"/>
</dbReference>
<feature type="domain" description="Ku" evidence="13">
    <location>
        <begin position="299"/>
        <end position="445"/>
    </location>
</feature>
<evidence type="ECO:0000256" key="11">
    <source>
        <dbReference type="ARBA" id="ARBA00023242"/>
    </source>
</evidence>
<keyword evidence="9" id="KW-0233">DNA recombination</keyword>